<keyword evidence="1" id="KW-1133">Transmembrane helix</keyword>
<evidence type="ECO:0000313" key="2">
    <source>
        <dbReference type="EMBL" id="PYH47047.1"/>
    </source>
</evidence>
<feature type="transmembrane region" description="Helical" evidence="1">
    <location>
        <begin position="288"/>
        <end position="306"/>
    </location>
</feature>
<feature type="transmembrane region" description="Helical" evidence="1">
    <location>
        <begin position="184"/>
        <end position="202"/>
    </location>
</feature>
<keyword evidence="1" id="KW-0472">Membrane</keyword>
<gene>
    <name evidence="2" type="ORF">BP01DRAFT_421944</name>
</gene>
<dbReference type="PANTHER" id="PTHR35043">
    <property type="entry name" value="TRANSCRIPTION FACTOR DOMAIN-CONTAINING PROTEIN"/>
    <property type="match status" value="1"/>
</dbReference>
<evidence type="ECO:0000313" key="3">
    <source>
        <dbReference type="Proteomes" id="UP000248349"/>
    </source>
</evidence>
<reference evidence="2 3" key="1">
    <citation type="submission" date="2016-12" db="EMBL/GenBank/DDBJ databases">
        <title>The genomes of Aspergillus section Nigri reveals drivers in fungal speciation.</title>
        <authorList>
            <consortium name="DOE Joint Genome Institute"/>
            <person name="Vesth T.C."/>
            <person name="Nybo J."/>
            <person name="Theobald S."/>
            <person name="Brandl J."/>
            <person name="Frisvad J.C."/>
            <person name="Nielsen K.F."/>
            <person name="Lyhne E.K."/>
            <person name="Kogle M.E."/>
            <person name="Kuo A."/>
            <person name="Riley R."/>
            <person name="Clum A."/>
            <person name="Nolan M."/>
            <person name="Lipzen A."/>
            <person name="Salamov A."/>
            <person name="Henrissat B."/>
            <person name="Wiebenga A."/>
            <person name="De Vries R.P."/>
            <person name="Grigoriev I.V."/>
            <person name="Mortensen U.H."/>
            <person name="Andersen M.R."/>
            <person name="Baker S.E."/>
        </authorList>
    </citation>
    <scope>NUCLEOTIDE SEQUENCE [LARGE SCALE GENOMIC DNA]</scope>
    <source>
        <strain evidence="2 3">JOP 1030-1</strain>
    </source>
</reference>
<feature type="transmembrane region" description="Helical" evidence="1">
    <location>
        <begin position="60"/>
        <end position="79"/>
    </location>
</feature>
<dbReference type="RefSeq" id="XP_025433029.1">
    <property type="nucleotide sequence ID" value="XM_025579537.1"/>
</dbReference>
<dbReference type="PANTHER" id="PTHR35043:SF8">
    <property type="entry name" value="DUF4220 DOMAIN-CONTAINING PROTEIN"/>
    <property type="match status" value="1"/>
</dbReference>
<feature type="transmembrane region" description="Helical" evidence="1">
    <location>
        <begin position="20"/>
        <end position="39"/>
    </location>
</feature>
<dbReference type="EMBL" id="KZ821225">
    <property type="protein sequence ID" value="PYH47047.1"/>
    <property type="molecule type" value="Genomic_DNA"/>
</dbReference>
<proteinExistence type="predicted"/>
<dbReference type="GeneID" id="37080766"/>
<keyword evidence="3" id="KW-1185">Reference proteome</keyword>
<organism evidence="2 3">
    <name type="scientific">Aspergillus saccharolyticus JOP 1030-1</name>
    <dbReference type="NCBI Taxonomy" id="1450539"/>
    <lineage>
        <taxon>Eukaryota</taxon>
        <taxon>Fungi</taxon>
        <taxon>Dikarya</taxon>
        <taxon>Ascomycota</taxon>
        <taxon>Pezizomycotina</taxon>
        <taxon>Eurotiomycetes</taxon>
        <taxon>Eurotiomycetidae</taxon>
        <taxon>Eurotiales</taxon>
        <taxon>Aspergillaceae</taxon>
        <taxon>Aspergillus</taxon>
        <taxon>Aspergillus subgen. Circumdati</taxon>
    </lineage>
</organism>
<dbReference type="AlphaFoldDB" id="A0A318ZJN0"/>
<name>A0A318ZJN0_9EURO</name>
<sequence length="417" mass="47110">MVANGTETAGWVDAPNVRGSIDILWGCGLVLSTALWTVLHLNIPGPNDSFLANMCRKIRWGMLAILAPDLLVYFSAMQWEAAQQAVRQMHRLGYKHWTLKHAFYANSGGFVLRSIDYRPFPITSAALQYLVEADYIECPTITEEEIWDKSKADTFAKCVALVQTLWLAVQSIARVIQGLAVSPLELFSLGFVLSTMMSYYFWMHKPQNVSVPTYLDLKYGSVHAILAQGGAGSTPVDEFQDTPLDFVEKPLQRWHRRPTLEKFGREEEGPLQRMPDDKIPVTDMSRQTWVLVTVQAMIHPAIHLLGWNHLFPTPTERLLWRIGALTLASGLPLATTVRVALTALGFKGHRSLTYIWIQPTERPPGWKPWVLDIISTMISGCLVPARLYIIIEAFISLRRLPVSSFQTVEWTNFIPHV</sequence>
<dbReference type="STRING" id="1450539.A0A318ZJN0"/>
<accession>A0A318ZJN0</accession>
<feature type="transmembrane region" description="Helical" evidence="1">
    <location>
        <begin position="318"/>
        <end position="341"/>
    </location>
</feature>
<dbReference type="Proteomes" id="UP000248349">
    <property type="component" value="Unassembled WGS sequence"/>
</dbReference>
<dbReference type="OrthoDB" id="9451547at2759"/>
<evidence type="ECO:0000256" key="1">
    <source>
        <dbReference type="SAM" id="Phobius"/>
    </source>
</evidence>
<protein>
    <submittedName>
        <fullName evidence="2">Uncharacterized protein</fullName>
    </submittedName>
</protein>
<feature type="transmembrane region" description="Helical" evidence="1">
    <location>
        <begin position="369"/>
        <end position="389"/>
    </location>
</feature>
<keyword evidence="1" id="KW-0812">Transmembrane</keyword>